<feature type="compositionally biased region" description="Polar residues" evidence="1">
    <location>
        <begin position="11"/>
        <end position="20"/>
    </location>
</feature>
<organism evidence="2 3">
    <name type="scientific">Cladorrhinum samala</name>
    <dbReference type="NCBI Taxonomy" id="585594"/>
    <lineage>
        <taxon>Eukaryota</taxon>
        <taxon>Fungi</taxon>
        <taxon>Dikarya</taxon>
        <taxon>Ascomycota</taxon>
        <taxon>Pezizomycotina</taxon>
        <taxon>Sordariomycetes</taxon>
        <taxon>Sordariomycetidae</taxon>
        <taxon>Sordariales</taxon>
        <taxon>Podosporaceae</taxon>
        <taxon>Cladorrhinum</taxon>
    </lineage>
</organism>
<proteinExistence type="predicted"/>
<feature type="region of interest" description="Disordered" evidence="1">
    <location>
        <begin position="1"/>
        <end position="39"/>
    </location>
</feature>
<comment type="caution">
    <text evidence="2">The sequence shown here is derived from an EMBL/GenBank/DDBJ whole genome shotgun (WGS) entry which is preliminary data.</text>
</comment>
<dbReference type="Proteomes" id="UP001321749">
    <property type="component" value="Unassembled WGS sequence"/>
</dbReference>
<dbReference type="EMBL" id="MU864938">
    <property type="protein sequence ID" value="KAK4465654.1"/>
    <property type="molecule type" value="Genomic_DNA"/>
</dbReference>
<evidence type="ECO:0000313" key="2">
    <source>
        <dbReference type="EMBL" id="KAK4465654.1"/>
    </source>
</evidence>
<protein>
    <submittedName>
        <fullName evidence="2">Uncharacterized protein</fullName>
    </submittedName>
</protein>
<gene>
    <name evidence="2" type="ORF">QBC42DRAFT_218507</name>
</gene>
<feature type="region of interest" description="Disordered" evidence="1">
    <location>
        <begin position="53"/>
        <end position="74"/>
    </location>
</feature>
<reference evidence="2" key="2">
    <citation type="submission" date="2023-06" db="EMBL/GenBank/DDBJ databases">
        <authorList>
            <consortium name="Lawrence Berkeley National Laboratory"/>
            <person name="Mondo S.J."/>
            <person name="Hensen N."/>
            <person name="Bonometti L."/>
            <person name="Westerberg I."/>
            <person name="Brannstrom I.O."/>
            <person name="Guillou S."/>
            <person name="Cros-Aarteil S."/>
            <person name="Calhoun S."/>
            <person name="Haridas S."/>
            <person name="Kuo A."/>
            <person name="Pangilinan J."/>
            <person name="Riley R."/>
            <person name="Labutti K."/>
            <person name="Andreopoulos B."/>
            <person name="Lipzen A."/>
            <person name="Chen C."/>
            <person name="Yanf M."/>
            <person name="Daum C."/>
            <person name="Ng V."/>
            <person name="Clum A."/>
            <person name="Steindorff A."/>
            <person name="Ohm R."/>
            <person name="Martin F."/>
            <person name="Silar P."/>
            <person name="Natvig D."/>
            <person name="Lalanne C."/>
            <person name="Gautier V."/>
            <person name="Ament-Velasquez S.L."/>
            <person name="Kruys A."/>
            <person name="Hutchinson M.I."/>
            <person name="Powell A.J."/>
            <person name="Barry K."/>
            <person name="Miller A.N."/>
            <person name="Grigoriev I.V."/>
            <person name="Debuchy R."/>
            <person name="Gladieux P."/>
            <person name="Thoren M.H."/>
            <person name="Johannesson H."/>
        </authorList>
    </citation>
    <scope>NUCLEOTIDE SEQUENCE</scope>
    <source>
        <strain evidence="2">PSN324</strain>
    </source>
</reference>
<evidence type="ECO:0000313" key="3">
    <source>
        <dbReference type="Proteomes" id="UP001321749"/>
    </source>
</evidence>
<feature type="region of interest" description="Disordered" evidence="1">
    <location>
        <begin position="87"/>
        <end position="145"/>
    </location>
</feature>
<keyword evidence="3" id="KW-1185">Reference proteome</keyword>
<reference evidence="2" key="1">
    <citation type="journal article" date="2023" name="Mol. Phylogenet. Evol.">
        <title>Genome-scale phylogeny and comparative genomics of the fungal order Sordariales.</title>
        <authorList>
            <person name="Hensen N."/>
            <person name="Bonometti L."/>
            <person name="Westerberg I."/>
            <person name="Brannstrom I.O."/>
            <person name="Guillou S."/>
            <person name="Cros-Aarteil S."/>
            <person name="Calhoun S."/>
            <person name="Haridas S."/>
            <person name="Kuo A."/>
            <person name="Mondo S."/>
            <person name="Pangilinan J."/>
            <person name="Riley R."/>
            <person name="LaButti K."/>
            <person name="Andreopoulos B."/>
            <person name="Lipzen A."/>
            <person name="Chen C."/>
            <person name="Yan M."/>
            <person name="Daum C."/>
            <person name="Ng V."/>
            <person name="Clum A."/>
            <person name="Steindorff A."/>
            <person name="Ohm R.A."/>
            <person name="Martin F."/>
            <person name="Silar P."/>
            <person name="Natvig D.O."/>
            <person name="Lalanne C."/>
            <person name="Gautier V."/>
            <person name="Ament-Velasquez S.L."/>
            <person name="Kruys A."/>
            <person name="Hutchinson M.I."/>
            <person name="Powell A.J."/>
            <person name="Barry K."/>
            <person name="Miller A.N."/>
            <person name="Grigoriev I.V."/>
            <person name="Debuchy R."/>
            <person name="Gladieux P."/>
            <person name="Hiltunen Thoren M."/>
            <person name="Johannesson H."/>
        </authorList>
    </citation>
    <scope>NUCLEOTIDE SEQUENCE</scope>
    <source>
        <strain evidence="2">PSN324</strain>
    </source>
</reference>
<sequence length="271" mass="29105">MARGTMPSVAQEHTTPSPSHGQPCKKRRWDDDDSFSHRHPQLTLYGGLLAENFTSAPATNSPSLESNHNHGTLVPHTSTLTAARKLMPLPISKRQRTSAEPVDMQEGGEAMQRSSPYTSPSQRAGQSSPSKTHRAASPTTAPVPTTTSAALMSRCHICSRKPSKKSDLDSFADCQGCRQRTCYVCIRECSGWGQQPAQISMSMQEEADTSFTMLDADEVVDFTSGPSAQGTGTTGWARGGGHRQMVCSRCCIEKGADGDVVCLGCLPFVEG</sequence>
<dbReference type="AlphaFoldDB" id="A0AAV9I118"/>
<accession>A0AAV9I118</accession>
<feature type="compositionally biased region" description="Low complexity" evidence="1">
    <location>
        <begin position="135"/>
        <end position="145"/>
    </location>
</feature>
<name>A0AAV9I118_9PEZI</name>
<evidence type="ECO:0000256" key="1">
    <source>
        <dbReference type="SAM" id="MobiDB-lite"/>
    </source>
</evidence>
<feature type="compositionally biased region" description="Polar residues" evidence="1">
    <location>
        <begin position="112"/>
        <end position="130"/>
    </location>
</feature>